<dbReference type="InterPro" id="IPR002938">
    <property type="entry name" value="FAD-bd"/>
</dbReference>
<sequence>MTQEGVKVTCADGSVCEGSIVMGADGVHSKTRQLMCPLALREDLTRSWDAEQPYTATYQLLFGSSRRRRPPAAATTSKNTRYTDKDVQSVTQEFFEFPLTQTTKVKDVWSLMRGAGLTNLDEGIVQHWSLGRVVLVGDACHKMTTHLGLSFNNGVQNVVVLCNKLRKVVDATPKRLPNAHALTDVFEMYQAMRMSSSCSLKGDV</sequence>
<organism evidence="7 8">
    <name type="scientific">Sporothrix eucalyptigena</name>
    <dbReference type="NCBI Taxonomy" id="1812306"/>
    <lineage>
        <taxon>Eukaryota</taxon>
        <taxon>Fungi</taxon>
        <taxon>Dikarya</taxon>
        <taxon>Ascomycota</taxon>
        <taxon>Pezizomycotina</taxon>
        <taxon>Sordariomycetes</taxon>
        <taxon>Sordariomycetidae</taxon>
        <taxon>Ophiostomatales</taxon>
        <taxon>Ophiostomataceae</taxon>
        <taxon>Sporothrix</taxon>
    </lineage>
</organism>
<gene>
    <name evidence="7" type="ORF">SEUCBS140593_001596</name>
</gene>
<keyword evidence="4" id="KW-0274">FAD</keyword>
<comment type="cofactor">
    <cofactor evidence="1">
        <name>FAD</name>
        <dbReference type="ChEBI" id="CHEBI:57692"/>
    </cofactor>
</comment>
<accession>A0ABP0AZI1</accession>
<dbReference type="PANTHER" id="PTHR47356:SF2">
    <property type="entry name" value="FAD-BINDING DOMAIN-CONTAINING PROTEIN-RELATED"/>
    <property type="match status" value="1"/>
</dbReference>
<evidence type="ECO:0000313" key="8">
    <source>
        <dbReference type="Proteomes" id="UP001642482"/>
    </source>
</evidence>
<keyword evidence="3" id="KW-0285">Flavoprotein</keyword>
<evidence type="ECO:0000256" key="4">
    <source>
        <dbReference type="ARBA" id="ARBA00022827"/>
    </source>
</evidence>
<keyword evidence="5" id="KW-0560">Oxidoreductase</keyword>
<comment type="similarity">
    <text evidence="2">Belongs to the paxM FAD-dependent monooxygenase family.</text>
</comment>
<name>A0ABP0AZI1_9PEZI</name>
<dbReference type="Pfam" id="PF01494">
    <property type="entry name" value="FAD_binding_3"/>
    <property type="match status" value="1"/>
</dbReference>
<dbReference type="Gene3D" id="3.50.50.60">
    <property type="entry name" value="FAD/NAD(P)-binding domain"/>
    <property type="match status" value="1"/>
</dbReference>
<dbReference type="InterPro" id="IPR050562">
    <property type="entry name" value="FAD_mOase_fung"/>
</dbReference>
<dbReference type="SUPFAM" id="SSF51905">
    <property type="entry name" value="FAD/NAD(P)-binding domain"/>
    <property type="match status" value="1"/>
</dbReference>
<dbReference type="Proteomes" id="UP001642482">
    <property type="component" value="Unassembled WGS sequence"/>
</dbReference>
<dbReference type="PRINTS" id="PR00420">
    <property type="entry name" value="RNGMNOXGNASE"/>
</dbReference>
<feature type="domain" description="FAD-binding" evidence="6">
    <location>
        <begin position="90"/>
        <end position="176"/>
    </location>
</feature>
<evidence type="ECO:0000256" key="3">
    <source>
        <dbReference type="ARBA" id="ARBA00022630"/>
    </source>
</evidence>
<proteinExistence type="inferred from homology"/>
<protein>
    <recommendedName>
        <fullName evidence="6">FAD-binding domain-containing protein</fullName>
    </recommendedName>
</protein>
<dbReference type="InterPro" id="IPR036188">
    <property type="entry name" value="FAD/NAD-bd_sf"/>
</dbReference>
<keyword evidence="8" id="KW-1185">Reference proteome</keyword>
<evidence type="ECO:0000256" key="2">
    <source>
        <dbReference type="ARBA" id="ARBA00007992"/>
    </source>
</evidence>
<dbReference type="PANTHER" id="PTHR47356">
    <property type="entry name" value="FAD-DEPENDENT MONOOXYGENASE ASQG-RELATED"/>
    <property type="match status" value="1"/>
</dbReference>
<comment type="caution">
    <text evidence="7">The sequence shown here is derived from an EMBL/GenBank/DDBJ whole genome shotgun (WGS) entry which is preliminary data.</text>
</comment>
<dbReference type="EMBL" id="CAWUHD010000009">
    <property type="protein sequence ID" value="CAK7212713.1"/>
    <property type="molecule type" value="Genomic_DNA"/>
</dbReference>
<evidence type="ECO:0000256" key="5">
    <source>
        <dbReference type="ARBA" id="ARBA00023002"/>
    </source>
</evidence>
<evidence type="ECO:0000313" key="7">
    <source>
        <dbReference type="EMBL" id="CAK7212713.1"/>
    </source>
</evidence>
<reference evidence="7 8" key="1">
    <citation type="submission" date="2024-01" db="EMBL/GenBank/DDBJ databases">
        <authorList>
            <person name="Allen C."/>
            <person name="Tagirdzhanova G."/>
        </authorList>
    </citation>
    <scope>NUCLEOTIDE SEQUENCE [LARGE SCALE GENOMIC DNA]</scope>
</reference>
<evidence type="ECO:0000259" key="6">
    <source>
        <dbReference type="Pfam" id="PF01494"/>
    </source>
</evidence>
<evidence type="ECO:0000256" key="1">
    <source>
        <dbReference type="ARBA" id="ARBA00001974"/>
    </source>
</evidence>